<evidence type="ECO:0000256" key="7">
    <source>
        <dbReference type="ARBA" id="ARBA00023180"/>
    </source>
</evidence>
<evidence type="ECO:0000313" key="10">
    <source>
        <dbReference type="Proteomes" id="UP000823941"/>
    </source>
</evidence>
<evidence type="ECO:0000256" key="2">
    <source>
        <dbReference type="ARBA" id="ARBA00010532"/>
    </source>
</evidence>
<keyword evidence="3" id="KW-1003">Cell membrane</keyword>
<gene>
    <name evidence="9" type="ORF">JYU34_004801</name>
</gene>
<dbReference type="EMBL" id="JAHIBW010000006">
    <property type="protein sequence ID" value="KAG7310243.1"/>
    <property type="molecule type" value="Genomic_DNA"/>
</dbReference>
<dbReference type="Pfam" id="PF01130">
    <property type="entry name" value="CD36"/>
    <property type="match status" value="1"/>
</dbReference>
<accession>A0ABQ7QYZ0</accession>
<comment type="similarity">
    <text evidence="2">Belongs to the CD36 family.</text>
</comment>
<feature type="transmembrane region" description="Helical" evidence="8">
    <location>
        <begin position="464"/>
        <end position="485"/>
    </location>
</feature>
<evidence type="ECO:0000256" key="8">
    <source>
        <dbReference type="SAM" id="Phobius"/>
    </source>
</evidence>
<evidence type="ECO:0008006" key="11">
    <source>
        <dbReference type="Google" id="ProtNLM"/>
    </source>
</evidence>
<proteinExistence type="inferred from homology"/>
<dbReference type="InterPro" id="IPR002159">
    <property type="entry name" value="CD36_fam"/>
</dbReference>
<dbReference type="PRINTS" id="PR01609">
    <property type="entry name" value="CD36FAMILY"/>
</dbReference>
<keyword evidence="10" id="KW-1185">Reference proteome</keyword>
<feature type="transmembrane region" description="Helical" evidence="8">
    <location>
        <begin position="28"/>
        <end position="47"/>
    </location>
</feature>
<organism evidence="9 10">
    <name type="scientific">Plutella xylostella</name>
    <name type="common">Diamondback moth</name>
    <name type="synonym">Plutella maculipennis</name>
    <dbReference type="NCBI Taxonomy" id="51655"/>
    <lineage>
        <taxon>Eukaryota</taxon>
        <taxon>Metazoa</taxon>
        <taxon>Ecdysozoa</taxon>
        <taxon>Arthropoda</taxon>
        <taxon>Hexapoda</taxon>
        <taxon>Insecta</taxon>
        <taxon>Pterygota</taxon>
        <taxon>Neoptera</taxon>
        <taxon>Endopterygota</taxon>
        <taxon>Lepidoptera</taxon>
        <taxon>Glossata</taxon>
        <taxon>Ditrysia</taxon>
        <taxon>Yponomeutoidea</taxon>
        <taxon>Plutellidae</taxon>
        <taxon>Plutella</taxon>
    </lineage>
</organism>
<evidence type="ECO:0000256" key="5">
    <source>
        <dbReference type="ARBA" id="ARBA00022989"/>
    </source>
</evidence>
<evidence type="ECO:0000256" key="6">
    <source>
        <dbReference type="ARBA" id="ARBA00023136"/>
    </source>
</evidence>
<sequence>MTIQRMSSKGRISIVKIQNFTIERRQSVIPLVYGTLLLVVAVVMATVSPLERITNWYLRVSEGSFVYRMWQNPTYDLYCDVYIYNYTNIPAFLAGDDAVLKMTEVGPFRYNEKRTNRNMSIDHESGRLRMTPHINLTFLPHESVAHTKDVYLNVPNIALIAISTLAADKLGYIANLGAYYSISATGSKLFLNITAQEYLWGYQDPIVTIANRFLPGWIDFGKIGIMDRFYGQKMLGTEVQIRDTHRRFEIETWDGSAGLVEQGFKDLNTSSLCNTIKGSFEGLMFSPKVFEDKEIRLFRKQACRVFPFVYQKDMMTDSGFTIQRFQMERHAFNNTSPYACKCTENCLPNGFVDISSCYYGFPITLSKPHFIDVDPAQKLHFEGMTPEPEKHESRLDIEPNTGVPLSLQSNIQVNIAVRTNAGNPITKPLKDKVMPLMWVSLYCREAPPEVLSLLRLRFVIAPPLVITATVLLFIAGAVLGAQGFYRLLRPKYRLIEPEVVPKPRRRKSSIAINMSDNKAFKDDDDMAKEAVSLLAIREEDSDLPDLILTD</sequence>
<keyword evidence="7" id="KW-0325">Glycoprotein</keyword>
<comment type="subcellular location">
    <subcellularLocation>
        <location evidence="1">Cell membrane</location>
    </subcellularLocation>
</comment>
<evidence type="ECO:0000256" key="4">
    <source>
        <dbReference type="ARBA" id="ARBA00022692"/>
    </source>
</evidence>
<evidence type="ECO:0000256" key="3">
    <source>
        <dbReference type="ARBA" id="ARBA00022475"/>
    </source>
</evidence>
<comment type="caution">
    <text evidence="9">The sequence shown here is derived from an EMBL/GenBank/DDBJ whole genome shotgun (WGS) entry which is preliminary data.</text>
</comment>
<dbReference type="PANTHER" id="PTHR11923">
    <property type="entry name" value="SCAVENGER RECEPTOR CLASS B TYPE-1 SR-B1"/>
    <property type="match status" value="1"/>
</dbReference>
<dbReference type="Proteomes" id="UP000823941">
    <property type="component" value="Chromosome 6"/>
</dbReference>
<keyword evidence="5 8" id="KW-1133">Transmembrane helix</keyword>
<name>A0ABQ7QYZ0_PLUXY</name>
<evidence type="ECO:0000256" key="1">
    <source>
        <dbReference type="ARBA" id="ARBA00004236"/>
    </source>
</evidence>
<reference evidence="9 10" key="1">
    <citation type="submission" date="2021-06" db="EMBL/GenBank/DDBJ databases">
        <title>A haploid diamondback moth (Plutella xylostella L.) genome assembly resolves 31 chromosomes and identifies a diamide resistance mutation.</title>
        <authorList>
            <person name="Ward C.M."/>
            <person name="Perry K.D."/>
            <person name="Baker G."/>
            <person name="Powis K."/>
            <person name="Heckel D.G."/>
            <person name="Baxter S.W."/>
        </authorList>
    </citation>
    <scope>NUCLEOTIDE SEQUENCE [LARGE SCALE GENOMIC DNA]</scope>
    <source>
        <strain evidence="9 10">LV</strain>
        <tissue evidence="9">Single pupa</tissue>
    </source>
</reference>
<dbReference type="PANTHER" id="PTHR11923:SF104">
    <property type="entry name" value="FI07620P"/>
    <property type="match status" value="1"/>
</dbReference>
<keyword evidence="6 8" id="KW-0472">Membrane</keyword>
<protein>
    <recommendedName>
        <fullName evidence="11">Scavenger receptor class B member 1</fullName>
    </recommendedName>
</protein>
<keyword evidence="4 8" id="KW-0812">Transmembrane</keyword>
<evidence type="ECO:0000313" key="9">
    <source>
        <dbReference type="EMBL" id="KAG7310243.1"/>
    </source>
</evidence>